<evidence type="ECO:0000313" key="7">
    <source>
        <dbReference type="Proteomes" id="UP001580407"/>
    </source>
</evidence>
<dbReference type="CDD" id="cd08964">
    <property type="entry name" value="L-asparaginase_II"/>
    <property type="match status" value="1"/>
</dbReference>
<dbReference type="InterPro" id="IPR027473">
    <property type="entry name" value="L-asparaginase_C"/>
</dbReference>
<dbReference type="InterPro" id="IPR040919">
    <property type="entry name" value="Asparaginase_C"/>
</dbReference>
<dbReference type="Gene3D" id="3.40.50.40">
    <property type="match status" value="1"/>
</dbReference>
<proteinExistence type="inferred from homology"/>
<dbReference type="Proteomes" id="UP001580407">
    <property type="component" value="Unassembled WGS sequence"/>
</dbReference>
<evidence type="ECO:0000313" key="6">
    <source>
        <dbReference type="EMBL" id="MFB5681761.1"/>
    </source>
</evidence>
<feature type="signal peptide" evidence="3">
    <location>
        <begin position="1"/>
        <end position="19"/>
    </location>
</feature>
<dbReference type="EMBL" id="JBHILM010000012">
    <property type="protein sequence ID" value="MFB5681761.1"/>
    <property type="molecule type" value="Genomic_DNA"/>
</dbReference>
<accession>A0ABV5BB16</accession>
<evidence type="ECO:0000256" key="2">
    <source>
        <dbReference type="ARBA" id="ARBA00022801"/>
    </source>
</evidence>
<evidence type="ECO:0000259" key="4">
    <source>
        <dbReference type="Pfam" id="PF00710"/>
    </source>
</evidence>
<dbReference type="InterPro" id="IPR027474">
    <property type="entry name" value="L-asparaginase_N"/>
</dbReference>
<keyword evidence="7" id="KW-1185">Reference proteome</keyword>
<dbReference type="InterPro" id="IPR006034">
    <property type="entry name" value="Asparaginase/glutaminase-like"/>
</dbReference>
<keyword evidence="3" id="KW-0732">Signal</keyword>
<dbReference type="Pfam" id="PF00710">
    <property type="entry name" value="Asparaginase"/>
    <property type="match status" value="1"/>
</dbReference>
<name>A0ABV5BB16_9BACL</name>
<comment type="caution">
    <text evidence="6">The sequence shown here is derived from an EMBL/GenBank/DDBJ whole genome shotgun (WGS) entry which is preliminary data.</text>
</comment>
<evidence type="ECO:0000256" key="1">
    <source>
        <dbReference type="ARBA" id="ARBA00010518"/>
    </source>
</evidence>
<feature type="chain" id="PRO_5045494278" evidence="3">
    <location>
        <begin position="20"/>
        <end position="383"/>
    </location>
</feature>
<dbReference type="Pfam" id="PF17763">
    <property type="entry name" value="Asparaginase_C"/>
    <property type="match status" value="1"/>
</dbReference>
<dbReference type="InterPro" id="IPR004550">
    <property type="entry name" value="AsnASE_II"/>
</dbReference>
<organism evidence="6 7">
    <name type="scientific">Paenibacillus terreus</name>
    <dbReference type="NCBI Taxonomy" id="1387834"/>
    <lineage>
        <taxon>Bacteria</taxon>
        <taxon>Bacillati</taxon>
        <taxon>Bacillota</taxon>
        <taxon>Bacilli</taxon>
        <taxon>Bacillales</taxon>
        <taxon>Paenibacillaceae</taxon>
        <taxon>Paenibacillus</taxon>
    </lineage>
</organism>
<keyword evidence="2" id="KW-0378">Hydrolase</keyword>
<dbReference type="InterPro" id="IPR037152">
    <property type="entry name" value="L-asparaginase_N_sf"/>
</dbReference>
<dbReference type="PRINTS" id="PR00139">
    <property type="entry name" value="ASNGLNASE"/>
</dbReference>
<evidence type="ECO:0000256" key="3">
    <source>
        <dbReference type="SAM" id="SignalP"/>
    </source>
</evidence>
<dbReference type="Gene3D" id="3.40.50.1170">
    <property type="entry name" value="L-asparaginase, N-terminal domain"/>
    <property type="match status" value="1"/>
</dbReference>
<reference evidence="6 7" key="1">
    <citation type="submission" date="2024-09" db="EMBL/GenBank/DDBJ databases">
        <authorList>
            <person name="Ruan L."/>
        </authorList>
    </citation>
    <scope>NUCLEOTIDE SEQUENCE [LARGE SCALE GENOMIC DNA]</scope>
    <source>
        <strain evidence="6 7">D33</strain>
    </source>
</reference>
<feature type="domain" description="L-asparaginase N-terminal" evidence="4">
    <location>
        <begin position="38"/>
        <end position="228"/>
    </location>
</feature>
<protein>
    <submittedName>
        <fullName evidence="6">Asparaginase</fullName>
    </submittedName>
</protein>
<dbReference type="PANTHER" id="PTHR11707:SF28">
    <property type="entry name" value="60 KDA LYSOPHOSPHOLIPASE"/>
    <property type="match status" value="1"/>
</dbReference>
<dbReference type="InterPro" id="IPR036152">
    <property type="entry name" value="Asp/glu_Ase-like_sf"/>
</dbReference>
<dbReference type="SFLD" id="SFLDS00057">
    <property type="entry name" value="Glutaminase/Asparaginase"/>
    <property type="match status" value="1"/>
</dbReference>
<dbReference type="SMART" id="SM00870">
    <property type="entry name" value="Asparaginase"/>
    <property type="match status" value="1"/>
</dbReference>
<feature type="domain" description="Asparaginase/glutaminase C-terminal" evidence="5">
    <location>
        <begin position="259"/>
        <end position="364"/>
    </location>
</feature>
<gene>
    <name evidence="6" type="ORF">ACE3NQ_12635</name>
</gene>
<dbReference type="PANTHER" id="PTHR11707">
    <property type="entry name" value="L-ASPARAGINASE"/>
    <property type="match status" value="1"/>
</dbReference>
<dbReference type="RefSeq" id="WP_375525538.1">
    <property type="nucleotide sequence ID" value="NZ_JBHILM010000012.1"/>
</dbReference>
<evidence type="ECO:0000259" key="5">
    <source>
        <dbReference type="Pfam" id="PF17763"/>
    </source>
</evidence>
<dbReference type="PROSITE" id="PS51732">
    <property type="entry name" value="ASN_GLN_ASE_3"/>
    <property type="match status" value="1"/>
</dbReference>
<comment type="similarity">
    <text evidence="1">Belongs to the asparaginase 1 family.</text>
</comment>
<dbReference type="SUPFAM" id="SSF53774">
    <property type="entry name" value="Glutaminase/Asparaginase"/>
    <property type="match status" value="1"/>
</dbReference>
<dbReference type="PIRSF" id="PIRSF500176">
    <property type="entry name" value="L_ASNase"/>
    <property type="match status" value="1"/>
</dbReference>
<sequence length="383" mass="40968">MRKRWVGALFAAFLLIAFAVSPYPGAGKASAAEADLPHIVIVGMGGTITSTAVGREMFQSYGTDKVSISDILARLQPEISKVADVTVREVYNINSAETTTKHLYDMSLAIDEVLADENVDGVVVNAGTNIMEELAYFADLTVQSSKPVVFTGSMRQSNTFSFDGEANLFNAIRLAASGETTCYGTVLMLNDEFFAAREVTKTDALRLDTFDGGRYGALGTVDENRIRSVRAPGRVLQCGQESWKTPFDLKKVKPEDIAKVEIAYSYAEAGGESITAMADAGVKGIVTAGHGAGGISTKQAEARKAAIDKGVLFVSTTRAGSGAVYDSGTPGVIGAADLLPQKARLLLQLSLTFSDDEEQIRTWFKTIGMPEFNMGDYMKTKNG</sequence>
<dbReference type="PIRSF" id="PIRSF001220">
    <property type="entry name" value="L-ASNase_gatD"/>
    <property type="match status" value="1"/>
</dbReference>